<keyword evidence="3" id="KW-1003">Cell membrane</keyword>
<dbReference type="Gene3D" id="1.20.1640.10">
    <property type="entry name" value="Multidrug efflux transporter AcrB transmembrane domain"/>
    <property type="match status" value="2"/>
</dbReference>
<evidence type="ECO:0000256" key="7">
    <source>
        <dbReference type="SAM" id="MobiDB-lite"/>
    </source>
</evidence>
<dbReference type="RefSeq" id="WP_369186632.1">
    <property type="nucleotide sequence ID" value="NZ_CP163431.1"/>
</dbReference>
<feature type="transmembrane region" description="Helical" evidence="8">
    <location>
        <begin position="315"/>
        <end position="340"/>
    </location>
</feature>
<accession>A0AB39M0I1</accession>
<dbReference type="PROSITE" id="PS50156">
    <property type="entry name" value="SSD"/>
    <property type="match status" value="1"/>
</dbReference>
<feature type="transmembrane region" description="Helical" evidence="8">
    <location>
        <begin position="651"/>
        <end position="671"/>
    </location>
</feature>
<comment type="similarity">
    <text evidence="2">Belongs to the resistance-nodulation-cell division (RND) (TC 2.A.6) family. MmpL subfamily.</text>
</comment>
<feature type="transmembrane region" description="Helical" evidence="8">
    <location>
        <begin position="196"/>
        <end position="227"/>
    </location>
</feature>
<dbReference type="PANTHER" id="PTHR33406:SF11">
    <property type="entry name" value="MEMBRANE PROTEIN SCO6666-RELATED"/>
    <property type="match status" value="1"/>
</dbReference>
<dbReference type="InterPro" id="IPR050545">
    <property type="entry name" value="Mycobact_MmpL"/>
</dbReference>
<organism evidence="10">
    <name type="scientific">Streptomyces sp. R08</name>
    <dbReference type="NCBI Taxonomy" id="3238624"/>
    <lineage>
        <taxon>Bacteria</taxon>
        <taxon>Bacillati</taxon>
        <taxon>Actinomycetota</taxon>
        <taxon>Actinomycetes</taxon>
        <taxon>Kitasatosporales</taxon>
        <taxon>Streptomycetaceae</taxon>
        <taxon>Streptomyces</taxon>
    </lineage>
</organism>
<keyword evidence="6 8" id="KW-0472">Membrane</keyword>
<gene>
    <name evidence="10" type="ORF">AB5J58_04855</name>
</gene>
<proteinExistence type="inferred from homology"/>
<dbReference type="SUPFAM" id="SSF82866">
    <property type="entry name" value="Multidrug efflux transporter AcrB transmembrane domain"/>
    <property type="match status" value="2"/>
</dbReference>
<feature type="domain" description="SSD" evidence="9">
    <location>
        <begin position="213"/>
        <end position="338"/>
    </location>
</feature>
<evidence type="ECO:0000259" key="9">
    <source>
        <dbReference type="PROSITE" id="PS50156"/>
    </source>
</evidence>
<evidence type="ECO:0000256" key="6">
    <source>
        <dbReference type="ARBA" id="ARBA00023136"/>
    </source>
</evidence>
<feature type="transmembrane region" description="Helical" evidence="8">
    <location>
        <begin position="538"/>
        <end position="560"/>
    </location>
</feature>
<evidence type="ECO:0000256" key="5">
    <source>
        <dbReference type="ARBA" id="ARBA00022989"/>
    </source>
</evidence>
<evidence type="ECO:0000256" key="3">
    <source>
        <dbReference type="ARBA" id="ARBA00022475"/>
    </source>
</evidence>
<keyword evidence="5 8" id="KW-1133">Transmembrane helix</keyword>
<reference evidence="10" key="1">
    <citation type="submission" date="2024-07" db="EMBL/GenBank/DDBJ databases">
        <authorList>
            <person name="Yu S.T."/>
        </authorList>
    </citation>
    <scope>NUCLEOTIDE SEQUENCE</scope>
    <source>
        <strain evidence="10">R08</strain>
    </source>
</reference>
<protein>
    <submittedName>
        <fullName evidence="10">MMPL family transporter</fullName>
    </submittedName>
</protein>
<keyword evidence="4 8" id="KW-0812">Transmembrane</keyword>
<dbReference type="PANTHER" id="PTHR33406">
    <property type="entry name" value="MEMBRANE PROTEIN MJ1562-RELATED"/>
    <property type="match status" value="1"/>
</dbReference>
<dbReference type="EMBL" id="CP163431">
    <property type="protein sequence ID" value="XDP99549.1"/>
    <property type="molecule type" value="Genomic_DNA"/>
</dbReference>
<evidence type="ECO:0000256" key="2">
    <source>
        <dbReference type="ARBA" id="ARBA00010157"/>
    </source>
</evidence>
<feature type="transmembrane region" description="Helical" evidence="8">
    <location>
        <begin position="390"/>
        <end position="409"/>
    </location>
</feature>
<feature type="region of interest" description="Disordered" evidence="7">
    <location>
        <begin position="722"/>
        <end position="772"/>
    </location>
</feature>
<name>A0AB39M0I1_9ACTN</name>
<sequence>MTEVNSPPRLGGWTRFVTARPRLSLLVALVLTALAVVAGSGVADRLGSGGWEDPTAQSTYATKALEREFPASQPNLLLLVDSGSASVDDPAVAAEADRLTARLASEKGVIGVGSYWRTKAPGLRAKDGHEALIAAHLTGDEKATNDTLDRIAPALRGTHGPVHVKVGGIVAVRHEMQTIIKEDLARAEMIALPVTLLLLVMVFGSAIAALLPLGIGIVAILGTNAVLRGLTEFTDVSVFAMNLTTALGLGLAIDYALFIVRRFREELATGAEPLTAIATTLRTAGRTVLFSALTVAVSLAAMLVFPMYFLRSFAYAGIAVVLLAAAAALILLPAALLLLGHRVNSLDLRRLFRRGRPAQAQAQAQAAAQAPVSGEGTAWARLANLVMRRAPFFALATAAVLVLLGLPFLGVKFGTADDRQLPASAESHVVQQHIRDGFPGNPGGGLEVLAEGSATPAQYTAYKTEIARLPEVAGVDGPLVKGDSAYFTVLPKGEAVDSAAQRLVGELRSTDAPFTTKVTGTAAVLVDSKHAIATRLPWAAALIVIVTLLLVFLLTGSVLIPIQAVLLNALSLTAMFGAVVWVFQDGHLSGLLGFTSPGSIETTLPVLMFCVAFGLSMDYGVFLLSRIKEEYDRTGDHNEAVRHGLQRTGGLITAAAVILAVVMVAIGTSRVTNTKMLGLGIALAVLMDAMIVRSLLVPAVMKLTGTATWWAPAPLRRFHDRFGVSEGGENPPGGAGPHRSAAPSRSATSHDVPADENGDGSPNESGGVRAIR</sequence>
<evidence type="ECO:0000256" key="1">
    <source>
        <dbReference type="ARBA" id="ARBA00004651"/>
    </source>
</evidence>
<evidence type="ECO:0000256" key="4">
    <source>
        <dbReference type="ARBA" id="ARBA00022692"/>
    </source>
</evidence>
<feature type="transmembrane region" description="Helical" evidence="8">
    <location>
        <begin position="677"/>
        <end position="696"/>
    </location>
</feature>
<evidence type="ECO:0000313" key="10">
    <source>
        <dbReference type="EMBL" id="XDP99549.1"/>
    </source>
</evidence>
<dbReference type="AlphaFoldDB" id="A0AB39M0I1"/>
<dbReference type="InterPro" id="IPR000731">
    <property type="entry name" value="SSD"/>
</dbReference>
<feature type="transmembrane region" description="Helical" evidence="8">
    <location>
        <begin position="604"/>
        <end position="624"/>
    </location>
</feature>
<comment type="subcellular location">
    <subcellularLocation>
        <location evidence="1">Cell membrane</location>
        <topology evidence="1">Multi-pass membrane protein</topology>
    </subcellularLocation>
</comment>
<feature type="transmembrane region" description="Helical" evidence="8">
    <location>
        <begin position="23"/>
        <end position="43"/>
    </location>
</feature>
<dbReference type="Pfam" id="PF03176">
    <property type="entry name" value="MMPL"/>
    <property type="match status" value="2"/>
</dbReference>
<feature type="transmembrane region" description="Helical" evidence="8">
    <location>
        <begin position="239"/>
        <end position="260"/>
    </location>
</feature>
<feature type="transmembrane region" description="Helical" evidence="8">
    <location>
        <begin position="288"/>
        <end position="309"/>
    </location>
</feature>
<dbReference type="GO" id="GO:0005886">
    <property type="term" value="C:plasma membrane"/>
    <property type="evidence" value="ECO:0007669"/>
    <property type="project" value="UniProtKB-SubCell"/>
</dbReference>
<evidence type="ECO:0000256" key="8">
    <source>
        <dbReference type="SAM" id="Phobius"/>
    </source>
</evidence>
<feature type="transmembrane region" description="Helical" evidence="8">
    <location>
        <begin position="565"/>
        <end position="584"/>
    </location>
</feature>
<dbReference type="InterPro" id="IPR004869">
    <property type="entry name" value="MMPL_dom"/>
</dbReference>